<comment type="caution">
    <text evidence="1">The sequence shown here is derived from an EMBL/GenBank/DDBJ whole genome shotgun (WGS) entry which is preliminary data.</text>
</comment>
<proteinExistence type="predicted"/>
<gene>
    <name evidence="1" type="ORF">C8P66_109166</name>
</gene>
<organism evidence="1 2">
    <name type="scientific">Humitalea rosea</name>
    <dbReference type="NCBI Taxonomy" id="990373"/>
    <lineage>
        <taxon>Bacteria</taxon>
        <taxon>Pseudomonadati</taxon>
        <taxon>Pseudomonadota</taxon>
        <taxon>Alphaproteobacteria</taxon>
        <taxon>Acetobacterales</taxon>
        <taxon>Roseomonadaceae</taxon>
        <taxon>Humitalea</taxon>
    </lineage>
</organism>
<evidence type="ECO:0000313" key="2">
    <source>
        <dbReference type="Proteomes" id="UP000249688"/>
    </source>
</evidence>
<evidence type="ECO:0000313" key="1">
    <source>
        <dbReference type="EMBL" id="PZW46668.1"/>
    </source>
</evidence>
<sequence length="273" mass="29614">MHAVPELPVPTPAVVRAELDRLQRSRIFAGSERLLVLLRFIVGEVLEGRGATLKESVIGNAVYGREPPYDPRIDSTVRVEARRLRGKLKAHYDDEGRTDAIRIALPTGGYVPQFLAQSPEAPRPGGAALFRNGLGAALAIMPFRALSGEAGDAAFADGLTDELMFAFARAPGLRLISRSLALQYKDRAYSPARLAAELGVGAVLQGTTRHEAGLIRVMIEASDPRGFIVWSDRFDAPDRDRVRLQEKIAATAVSRARLDSLQMGAMHLSPEPG</sequence>
<dbReference type="RefSeq" id="WP_111398056.1">
    <property type="nucleotide sequence ID" value="NZ_QKYU01000009.1"/>
</dbReference>
<dbReference type="OrthoDB" id="7325815at2"/>
<keyword evidence="2" id="KW-1185">Reference proteome</keyword>
<dbReference type="Proteomes" id="UP000249688">
    <property type="component" value="Unassembled WGS sequence"/>
</dbReference>
<dbReference type="EMBL" id="QKYU01000009">
    <property type="protein sequence ID" value="PZW46668.1"/>
    <property type="molecule type" value="Genomic_DNA"/>
</dbReference>
<protein>
    <submittedName>
        <fullName evidence="1">TolB-like protein</fullName>
    </submittedName>
</protein>
<name>A0A2W7IJ39_9PROT</name>
<dbReference type="AlphaFoldDB" id="A0A2W7IJ39"/>
<reference evidence="1 2" key="1">
    <citation type="submission" date="2018-06" db="EMBL/GenBank/DDBJ databases">
        <title>Genomic Encyclopedia of Archaeal and Bacterial Type Strains, Phase II (KMG-II): from individual species to whole genera.</title>
        <authorList>
            <person name="Goeker M."/>
        </authorList>
    </citation>
    <scope>NUCLEOTIDE SEQUENCE [LARGE SCALE GENOMIC DNA]</scope>
    <source>
        <strain evidence="1 2">DSM 24525</strain>
    </source>
</reference>
<accession>A0A2W7IJ39</accession>